<keyword evidence="1" id="KW-0732">Signal</keyword>
<reference evidence="2" key="1">
    <citation type="submission" date="2014-03" db="EMBL/GenBank/DDBJ databases">
        <title>The sialotranscriptome of Amblyomma triste, Amblyomma parvum and Amblyomma cajennense ticks, uncovered by 454-based RNA-seq.</title>
        <authorList>
            <person name="Garcia G.R."/>
            <person name="Gardinassi L.G."/>
            <person name="Ribeiro J.M."/>
            <person name="Anatriello E."/>
            <person name="Ferreira B.R."/>
            <person name="Moreira H.N."/>
            <person name="Mafra C."/>
            <person name="Olegario M.M."/>
            <person name="Szabo P.J."/>
            <person name="Miranda-Santos I.K."/>
            <person name="Maruyama S.R."/>
        </authorList>
    </citation>
    <scope>NUCLEOTIDE SEQUENCE</scope>
    <source>
        <strain evidence="2">Mato Grasso do Sul</strain>
        <tissue evidence="2">Salivary glands</tissue>
    </source>
</reference>
<accession>A0A023GE87</accession>
<dbReference type="AlphaFoldDB" id="A0A023GE87"/>
<protein>
    <submittedName>
        <fullName evidence="2">Putative tpa exp: secreted protein</fullName>
    </submittedName>
</protein>
<feature type="chain" id="PRO_5001518620" evidence="1">
    <location>
        <begin position="18"/>
        <end position="219"/>
    </location>
</feature>
<feature type="signal peptide" evidence="1">
    <location>
        <begin position="1"/>
        <end position="17"/>
    </location>
</feature>
<organism evidence="2">
    <name type="scientific">Amblyomma triste</name>
    <name type="common">Neotropical tick</name>
    <dbReference type="NCBI Taxonomy" id="251400"/>
    <lineage>
        <taxon>Eukaryota</taxon>
        <taxon>Metazoa</taxon>
        <taxon>Ecdysozoa</taxon>
        <taxon>Arthropoda</taxon>
        <taxon>Chelicerata</taxon>
        <taxon>Arachnida</taxon>
        <taxon>Acari</taxon>
        <taxon>Parasitiformes</taxon>
        <taxon>Ixodida</taxon>
        <taxon>Ixodoidea</taxon>
        <taxon>Ixodidae</taxon>
        <taxon>Amblyomminae</taxon>
        <taxon>Amblyomma</taxon>
    </lineage>
</organism>
<evidence type="ECO:0000256" key="1">
    <source>
        <dbReference type="SAM" id="SignalP"/>
    </source>
</evidence>
<proteinExistence type="evidence at transcript level"/>
<name>A0A023GE87_AMBTT</name>
<dbReference type="EMBL" id="GBBM01004373">
    <property type="protein sequence ID" value="JAC31045.1"/>
    <property type="molecule type" value="mRNA"/>
</dbReference>
<evidence type="ECO:0000313" key="2">
    <source>
        <dbReference type="EMBL" id="JAC31045.1"/>
    </source>
</evidence>
<sequence length="219" mass="24741">MIKLLILALVIVNYASCVSVSDANTFVDAVIREKLPLFLKESSRLFPHATIVDFSFQLRKKTPTDRDLEVNMTHGEIHGFDTVLHREQDCESSTRPGTNIIFCNLTLRGLNITFTALARDDTLGATWNTIGVHSTLQTTIAYFEASAPVGHNGNLRMFRVQEIQLDVDYGSELSLNEDQRQTFKDEVKRVVNDLLRDIFFNEYNDALRLAVESVTFPGV</sequence>